<accession>A0A835D4B6</accession>
<organism evidence="2 3">
    <name type="scientific">Tetracentron sinense</name>
    <name type="common">Spur-leaf</name>
    <dbReference type="NCBI Taxonomy" id="13715"/>
    <lineage>
        <taxon>Eukaryota</taxon>
        <taxon>Viridiplantae</taxon>
        <taxon>Streptophyta</taxon>
        <taxon>Embryophyta</taxon>
        <taxon>Tracheophyta</taxon>
        <taxon>Spermatophyta</taxon>
        <taxon>Magnoliopsida</taxon>
        <taxon>Trochodendrales</taxon>
        <taxon>Trochodendraceae</taxon>
        <taxon>Tetracentron</taxon>
    </lineage>
</organism>
<evidence type="ECO:0000313" key="3">
    <source>
        <dbReference type="Proteomes" id="UP000655225"/>
    </source>
</evidence>
<dbReference type="AlphaFoldDB" id="A0A835D4B6"/>
<feature type="domain" description="Reverse transcriptase zinc-binding" evidence="1">
    <location>
        <begin position="52"/>
        <end position="149"/>
    </location>
</feature>
<sequence length="311" mass="35669">MDFIDPSLHMWDLPRLSQVLTPLEVQAVRQIPLPSHPYADQILWHHTTNGKFSVRSAYHNLLPLHPLGRANAPGSSSVMNPNGWRMLWRLPLPPKVSWFVWRCLQNAVAVNANIARKRIPIDPLCLFCGQRAESVVHLMVVCEVARAVWWSSPLAARSDFKVFFSFKDWWDYWVSVPVDKKEKSEEVKANTQETEENKVIKPRPRTFAKNSPWLRRRPQITSVDTNQPGDIVIMSSTKFDLPDDGTRWWENVLVGKEGERGTSCSIVGSGEELFTGLWVEEMEATTKGGDTFMEEGKSDWDDFCFDVNLWS</sequence>
<dbReference type="Pfam" id="PF13966">
    <property type="entry name" value="zf-RVT"/>
    <property type="match status" value="1"/>
</dbReference>
<name>A0A835D4B6_TETSI</name>
<dbReference type="Proteomes" id="UP000655225">
    <property type="component" value="Unassembled WGS sequence"/>
</dbReference>
<gene>
    <name evidence="2" type="ORF">HHK36_024518</name>
</gene>
<evidence type="ECO:0000259" key="1">
    <source>
        <dbReference type="Pfam" id="PF13966"/>
    </source>
</evidence>
<protein>
    <recommendedName>
        <fullName evidence="1">Reverse transcriptase zinc-binding domain-containing protein</fullName>
    </recommendedName>
</protein>
<reference evidence="2 3" key="1">
    <citation type="submission" date="2020-04" db="EMBL/GenBank/DDBJ databases">
        <title>Plant Genome Project.</title>
        <authorList>
            <person name="Zhang R.-G."/>
        </authorList>
    </citation>
    <scope>NUCLEOTIDE SEQUENCE [LARGE SCALE GENOMIC DNA]</scope>
    <source>
        <strain evidence="2">YNK0</strain>
        <tissue evidence="2">Leaf</tissue>
    </source>
</reference>
<dbReference type="OrthoDB" id="1938822at2759"/>
<dbReference type="EMBL" id="JABCRI010000018">
    <property type="protein sequence ID" value="KAF8389998.1"/>
    <property type="molecule type" value="Genomic_DNA"/>
</dbReference>
<dbReference type="InterPro" id="IPR026960">
    <property type="entry name" value="RVT-Znf"/>
</dbReference>
<proteinExistence type="predicted"/>
<evidence type="ECO:0000313" key="2">
    <source>
        <dbReference type="EMBL" id="KAF8389998.1"/>
    </source>
</evidence>
<keyword evidence="3" id="KW-1185">Reference proteome</keyword>
<comment type="caution">
    <text evidence="2">The sequence shown here is derived from an EMBL/GenBank/DDBJ whole genome shotgun (WGS) entry which is preliminary data.</text>
</comment>